<accession>D8TEU7</accession>
<evidence type="ECO:0000259" key="4">
    <source>
        <dbReference type="SMART" id="SM00910"/>
    </source>
</evidence>
<organism evidence="6">
    <name type="scientific">Selaginella moellendorffii</name>
    <name type="common">Spikemoss</name>
    <dbReference type="NCBI Taxonomy" id="88036"/>
    <lineage>
        <taxon>Eukaryota</taxon>
        <taxon>Viridiplantae</taxon>
        <taxon>Streptophyta</taxon>
        <taxon>Embryophyta</taxon>
        <taxon>Tracheophyta</taxon>
        <taxon>Lycopodiopsida</taxon>
        <taxon>Selaginellales</taxon>
        <taxon>Selaginellaceae</taxon>
        <taxon>Selaginella</taxon>
    </lineage>
</organism>
<reference evidence="5 6" key="1">
    <citation type="journal article" date="2011" name="Science">
        <title>The Selaginella genome identifies genetic changes associated with the evolution of vascular plants.</title>
        <authorList>
            <person name="Banks J.A."/>
            <person name="Nishiyama T."/>
            <person name="Hasebe M."/>
            <person name="Bowman J.L."/>
            <person name="Gribskov M."/>
            <person name="dePamphilis C."/>
            <person name="Albert V.A."/>
            <person name="Aono N."/>
            <person name="Aoyama T."/>
            <person name="Ambrose B.A."/>
            <person name="Ashton N.W."/>
            <person name="Axtell M.J."/>
            <person name="Barker E."/>
            <person name="Barker M.S."/>
            <person name="Bennetzen J.L."/>
            <person name="Bonawitz N.D."/>
            <person name="Chapple C."/>
            <person name="Cheng C."/>
            <person name="Correa L.G."/>
            <person name="Dacre M."/>
            <person name="DeBarry J."/>
            <person name="Dreyer I."/>
            <person name="Elias M."/>
            <person name="Engstrom E.M."/>
            <person name="Estelle M."/>
            <person name="Feng L."/>
            <person name="Finet C."/>
            <person name="Floyd S.K."/>
            <person name="Frommer W.B."/>
            <person name="Fujita T."/>
            <person name="Gramzow L."/>
            <person name="Gutensohn M."/>
            <person name="Harholt J."/>
            <person name="Hattori M."/>
            <person name="Heyl A."/>
            <person name="Hirai T."/>
            <person name="Hiwatashi Y."/>
            <person name="Ishikawa M."/>
            <person name="Iwata M."/>
            <person name="Karol K.G."/>
            <person name="Koehler B."/>
            <person name="Kolukisaoglu U."/>
            <person name="Kubo M."/>
            <person name="Kurata T."/>
            <person name="Lalonde S."/>
            <person name="Li K."/>
            <person name="Li Y."/>
            <person name="Litt A."/>
            <person name="Lyons E."/>
            <person name="Manning G."/>
            <person name="Maruyama T."/>
            <person name="Michael T.P."/>
            <person name="Mikami K."/>
            <person name="Miyazaki S."/>
            <person name="Morinaga S."/>
            <person name="Murata T."/>
            <person name="Mueller-Roeber B."/>
            <person name="Nelson D.R."/>
            <person name="Obara M."/>
            <person name="Oguri Y."/>
            <person name="Olmstead R.G."/>
            <person name="Onodera N."/>
            <person name="Petersen B.L."/>
            <person name="Pils B."/>
            <person name="Prigge M."/>
            <person name="Rensing S.A."/>
            <person name="Riano-Pachon D.M."/>
            <person name="Roberts A.W."/>
            <person name="Sato Y."/>
            <person name="Scheller H.V."/>
            <person name="Schulz B."/>
            <person name="Schulz C."/>
            <person name="Shakirov E.V."/>
            <person name="Shibagaki N."/>
            <person name="Shinohara N."/>
            <person name="Shippen D.E."/>
            <person name="Soerensen I."/>
            <person name="Sotooka R."/>
            <person name="Sugimoto N."/>
            <person name="Sugita M."/>
            <person name="Sumikawa N."/>
            <person name="Tanurdzic M."/>
            <person name="Theissen G."/>
            <person name="Ulvskov P."/>
            <person name="Wakazuki S."/>
            <person name="Weng J.K."/>
            <person name="Willats W.W."/>
            <person name="Wipf D."/>
            <person name="Wolf P.G."/>
            <person name="Yang L."/>
            <person name="Zimmer A.D."/>
            <person name="Zhu Q."/>
            <person name="Mitros T."/>
            <person name="Hellsten U."/>
            <person name="Loque D."/>
            <person name="Otillar R."/>
            <person name="Salamov A."/>
            <person name="Schmutz J."/>
            <person name="Shapiro H."/>
            <person name="Lindquist E."/>
            <person name="Lucas S."/>
            <person name="Rokhsar D."/>
            <person name="Grigoriev I.V."/>
        </authorList>
    </citation>
    <scope>NUCLEOTIDE SEQUENCE [LARGE SCALE GENOMIC DNA]</scope>
</reference>
<evidence type="ECO:0000313" key="6">
    <source>
        <dbReference type="Proteomes" id="UP000001514"/>
    </source>
</evidence>
<dbReference type="CDD" id="cd22326">
    <property type="entry name" value="FAN1-like"/>
    <property type="match status" value="1"/>
</dbReference>
<dbReference type="GO" id="GO:0005634">
    <property type="term" value="C:nucleus"/>
    <property type="evidence" value="ECO:0000318"/>
    <property type="project" value="GO_Central"/>
</dbReference>
<dbReference type="InterPro" id="IPR049126">
    <property type="entry name" value="FAN1-like_TPR"/>
</dbReference>
<comment type="subcellular location">
    <subcellularLocation>
        <location evidence="3">Nucleus</location>
    </subcellularLocation>
</comment>
<comment type="function">
    <text evidence="3">Nuclease required for the repair of DNA interstrand cross-links (ICL). Acts as a 5'-3' exonuclease that anchors at a cut end of DNA and cleaves DNA successively at every third nucleotide, allowing to excise an ICL from one strand through flanking incisions.</text>
</comment>
<dbReference type="AlphaFoldDB" id="D8TEU7"/>
<dbReference type="GO" id="GO:0070336">
    <property type="term" value="F:flap-structured DNA binding"/>
    <property type="evidence" value="ECO:0000318"/>
    <property type="project" value="GO_Central"/>
</dbReference>
<dbReference type="Pfam" id="PF21170">
    <property type="entry name" value="FAN1_TPR"/>
    <property type="match status" value="1"/>
</dbReference>
<feature type="non-terminal residue" evidence="5">
    <location>
        <position position="1"/>
    </location>
</feature>
<evidence type="ECO:0000256" key="3">
    <source>
        <dbReference type="RuleBase" id="RU365033"/>
    </source>
</evidence>
<comment type="cofactor">
    <cofactor evidence="3">
        <name>Mg(2+)</name>
        <dbReference type="ChEBI" id="CHEBI:18420"/>
    </cofactor>
    <cofactor evidence="3">
        <name>Mn(2+)</name>
        <dbReference type="ChEBI" id="CHEBI:29035"/>
    </cofactor>
</comment>
<evidence type="ECO:0000256" key="2">
    <source>
        <dbReference type="ARBA" id="ARBA00022801"/>
    </source>
</evidence>
<dbReference type="Proteomes" id="UP000001514">
    <property type="component" value="Unassembled WGS sequence"/>
</dbReference>
<dbReference type="GO" id="GO:0004528">
    <property type="term" value="F:phosphodiesterase I activity"/>
    <property type="evidence" value="ECO:0007669"/>
    <property type="project" value="UniProtKB-EC"/>
</dbReference>
<dbReference type="SMART" id="SM00910">
    <property type="entry name" value="HIRAN"/>
    <property type="match status" value="1"/>
</dbReference>
<keyword evidence="3" id="KW-0460">Magnesium</keyword>
<dbReference type="Gramene" id="EFJ04806">
    <property type="protein sequence ID" value="EFJ04806"/>
    <property type="gene ID" value="SELMODRAFT_138197"/>
</dbReference>
<dbReference type="Pfam" id="PF08797">
    <property type="entry name" value="HIRAN"/>
    <property type="match status" value="1"/>
</dbReference>
<dbReference type="eggNOG" id="KOG2143">
    <property type="taxonomic scope" value="Eukaryota"/>
</dbReference>
<dbReference type="PANTHER" id="PTHR15749">
    <property type="entry name" value="FANCONI-ASSOCIATED NUCLEASE 1"/>
    <property type="match status" value="1"/>
</dbReference>
<comment type="catalytic activity">
    <reaction evidence="3">
        <text>Hydrolytically removes 5'-nucleotides successively from the 3'-hydroxy termini of 3'-hydroxy-terminated oligonucleotides.</text>
        <dbReference type="EC" id="3.1.4.1"/>
    </reaction>
</comment>
<evidence type="ECO:0000313" key="5">
    <source>
        <dbReference type="EMBL" id="EFJ04806.1"/>
    </source>
</evidence>
<dbReference type="GO" id="GO:0036297">
    <property type="term" value="P:interstrand cross-link repair"/>
    <property type="evidence" value="ECO:0000318"/>
    <property type="project" value="GO_Central"/>
</dbReference>
<keyword evidence="3" id="KW-0539">Nucleus</keyword>
<keyword evidence="3" id="KW-0540">Nuclease</keyword>
<feature type="domain" description="HIRAN" evidence="4">
    <location>
        <begin position="10"/>
        <end position="102"/>
    </location>
</feature>
<dbReference type="KEGG" id="smo:SELMODRAFT_138197"/>
<name>D8TEU7_SELML</name>
<keyword evidence="3" id="KW-0234">DNA repair</keyword>
<dbReference type="EMBL" id="GL377749">
    <property type="protein sequence ID" value="EFJ04806.1"/>
    <property type="molecule type" value="Genomic_DNA"/>
</dbReference>
<proteinExistence type="inferred from homology"/>
<dbReference type="InterPro" id="IPR014905">
    <property type="entry name" value="HIRAN"/>
</dbReference>
<dbReference type="PANTHER" id="PTHR15749:SF4">
    <property type="entry name" value="FANCONI-ASSOCIATED NUCLEASE 1"/>
    <property type="match status" value="1"/>
</dbReference>
<sequence>LNSETRDIYNGCLEARIAGRKYHRDVECQSGMRVHLVREPENPMDTYAVKVLTADGLSLGHIPKELSRYLSPLMDKGVVDVQVIISGAFFNCSQSFQGYVSESTSEAARLKLDLREIQSRTIGSLSEEKVLAVKWSRLMDAADKGQDHGCRYQQNFLYMLQVVLERDLHLFTPDEIELLEAFRSISSDGQRLFVRLAQRKGPWFRLQNIFYEDIGDTNSAVHELVERRYLVFDADVNSSELLEHLTVQELKDLAVNSKIMVVTSKTFFLVFISVPAYRSKREILGSSNLTALIREATGPCIRIAETVEVLLWRLQRLFFLNGEQEFHVFLLVDIGRINYPSYRCARTMPVFASREDFLAYEQALQLAQVVDMSLEAGNSEALNSSFRKARTTLELINAHTEIKHPFLARFSAAWVYATICTVAASFLEKERRYAEAVNLFKQLLSMQYCPGRRGYWTLRLSIDLEHLQRLEESLLVAENGLNDFNVRGGDRIALQRRVLRLGKLPRRWYVLCLPDIWPSATTLFLKVTIMGRPLNNANGMKSRFYGYDGQQCSVEDLALQYYAGEDGGGWKGVHSESGIWLTLFGLLMWDVIFSDVPDVFQTPFQVLVSFYRGCSTVLVCRLHHWTCARIHSIQSEPRLLNLVFKPYAMVELGNSWLRLGQSTTGHHVAG</sequence>
<comment type="similarity">
    <text evidence="3">Belongs to the FAN1 family.</text>
</comment>
<dbReference type="Pfam" id="PF21315">
    <property type="entry name" value="FAN1_HTH"/>
    <property type="match status" value="1"/>
</dbReference>
<dbReference type="InParanoid" id="D8TEU7"/>
<protein>
    <recommendedName>
        <fullName evidence="3">Fanconi-associated nuclease</fullName>
        <ecNumber evidence="3">3.1.4.1</ecNumber>
    </recommendedName>
</protein>
<dbReference type="GO" id="GO:0017108">
    <property type="term" value="F:5'-flap endonuclease activity"/>
    <property type="evidence" value="ECO:0000318"/>
    <property type="project" value="GO_Central"/>
</dbReference>
<keyword evidence="2 3" id="KW-0378">Hydrolase</keyword>
<dbReference type="EC" id="3.1.4.1" evidence="3"/>
<gene>
    <name evidence="5" type="ORF">SELMODRAFT_138197</name>
</gene>
<dbReference type="FunCoup" id="D8TEU7">
    <property type="interactions" value="3348"/>
</dbReference>
<dbReference type="InterPro" id="IPR049132">
    <property type="entry name" value="FAN1-like_euk"/>
</dbReference>
<keyword evidence="3" id="KW-0464">Manganese</keyword>
<dbReference type="Gene3D" id="3.30.70.2330">
    <property type="match status" value="1"/>
</dbReference>
<dbReference type="HOGENOM" id="CLU_005116_2_0_1"/>
<dbReference type="OMA" id="INEHLDM"/>
<keyword evidence="6" id="KW-1185">Reference proteome</keyword>
<dbReference type="InterPro" id="IPR033315">
    <property type="entry name" value="Fan1-like"/>
</dbReference>
<dbReference type="InterPro" id="IPR049125">
    <property type="entry name" value="FAN1-like_WH"/>
</dbReference>
<dbReference type="GO" id="GO:0008409">
    <property type="term" value="F:5'-3' exonuclease activity"/>
    <property type="evidence" value="ECO:0000318"/>
    <property type="project" value="GO_Central"/>
</dbReference>
<keyword evidence="1 3" id="KW-0479">Metal-binding</keyword>
<dbReference type="STRING" id="88036.D8TEU7"/>
<dbReference type="GO" id="GO:0008270">
    <property type="term" value="F:zinc ion binding"/>
    <property type="evidence" value="ECO:0007669"/>
    <property type="project" value="InterPro"/>
</dbReference>
<dbReference type="GO" id="GO:0016818">
    <property type="term" value="F:hydrolase activity, acting on acid anhydrides, in phosphorus-containing anhydrides"/>
    <property type="evidence" value="ECO:0007669"/>
    <property type="project" value="InterPro"/>
</dbReference>
<keyword evidence="3" id="KW-0227">DNA damage</keyword>
<evidence type="ECO:0000256" key="1">
    <source>
        <dbReference type="ARBA" id="ARBA00022723"/>
    </source>
</evidence>